<dbReference type="GO" id="GO:0016787">
    <property type="term" value="F:hydrolase activity"/>
    <property type="evidence" value="ECO:0007669"/>
    <property type="project" value="UniProtKB-KW"/>
</dbReference>
<evidence type="ECO:0000313" key="5">
    <source>
        <dbReference type="EMBL" id="KKN34627.1"/>
    </source>
</evidence>
<keyword evidence="1" id="KW-1277">Toxin-antitoxin system</keyword>
<dbReference type="GO" id="GO:0110001">
    <property type="term" value="C:toxin-antitoxin complex"/>
    <property type="evidence" value="ECO:0007669"/>
    <property type="project" value="InterPro"/>
</dbReference>
<dbReference type="Pfam" id="PF01934">
    <property type="entry name" value="HepT-like"/>
    <property type="match status" value="1"/>
</dbReference>
<evidence type="ECO:0008006" key="6">
    <source>
        <dbReference type="Google" id="ProtNLM"/>
    </source>
</evidence>
<organism evidence="5">
    <name type="scientific">marine sediment metagenome</name>
    <dbReference type="NCBI Taxonomy" id="412755"/>
    <lineage>
        <taxon>unclassified sequences</taxon>
        <taxon>metagenomes</taxon>
        <taxon>ecological metagenomes</taxon>
    </lineage>
</organism>
<comment type="caution">
    <text evidence="5">The sequence shown here is derived from an EMBL/GenBank/DDBJ whole genome shotgun (WGS) entry which is preliminary data.</text>
</comment>
<name>A0A0F9QC34_9ZZZZ</name>
<comment type="similarity">
    <text evidence="4">Belongs to the HepT RNase toxin family.</text>
</comment>
<dbReference type="GO" id="GO:0004540">
    <property type="term" value="F:RNA nuclease activity"/>
    <property type="evidence" value="ECO:0007669"/>
    <property type="project" value="InterPro"/>
</dbReference>
<evidence type="ECO:0000256" key="2">
    <source>
        <dbReference type="ARBA" id="ARBA00022722"/>
    </source>
</evidence>
<evidence type="ECO:0000256" key="1">
    <source>
        <dbReference type="ARBA" id="ARBA00022649"/>
    </source>
</evidence>
<dbReference type="InterPro" id="IPR037038">
    <property type="entry name" value="HepT-like_sf"/>
</dbReference>
<dbReference type="InterPro" id="IPR008201">
    <property type="entry name" value="HepT-like"/>
</dbReference>
<keyword evidence="3" id="KW-0378">Hydrolase</keyword>
<accession>A0A0F9QC34</accession>
<dbReference type="AlphaFoldDB" id="A0A0F9QC34"/>
<reference evidence="5" key="1">
    <citation type="journal article" date="2015" name="Nature">
        <title>Complex archaea that bridge the gap between prokaryotes and eukaryotes.</title>
        <authorList>
            <person name="Spang A."/>
            <person name="Saw J.H."/>
            <person name="Jorgensen S.L."/>
            <person name="Zaremba-Niedzwiedzka K."/>
            <person name="Martijn J."/>
            <person name="Lind A.E."/>
            <person name="van Eijk R."/>
            <person name="Schleper C."/>
            <person name="Guy L."/>
            <person name="Ettema T.J."/>
        </authorList>
    </citation>
    <scope>NUCLEOTIDE SEQUENCE</scope>
</reference>
<protein>
    <recommendedName>
        <fullName evidence="6">DUF86 domain-containing protein</fullName>
    </recommendedName>
</protein>
<sequence length="137" mass="16179">MNRKNQYKRKSEFIIDKITHLPENIDENKFFIDALFYRLQISIDASMDIVAMLCKDLGITVQDDYSNLDELEKISLFTPGLINNLRKWNGLRNVLVYKYNKIEEDIIFQNKVSVVETLIAFIKEVEVIINEKIKFND</sequence>
<evidence type="ECO:0000256" key="3">
    <source>
        <dbReference type="ARBA" id="ARBA00022801"/>
    </source>
</evidence>
<dbReference type="PANTHER" id="PTHR33397:SF5">
    <property type="entry name" value="RNASE YUTE-RELATED"/>
    <property type="match status" value="1"/>
</dbReference>
<gene>
    <name evidence="5" type="ORF">LCGC14_0791740</name>
</gene>
<dbReference type="EMBL" id="LAZR01002094">
    <property type="protein sequence ID" value="KKN34627.1"/>
    <property type="molecule type" value="Genomic_DNA"/>
</dbReference>
<proteinExistence type="inferred from homology"/>
<dbReference type="InterPro" id="IPR052379">
    <property type="entry name" value="Type_VII_TA_RNase"/>
</dbReference>
<dbReference type="PANTHER" id="PTHR33397">
    <property type="entry name" value="UPF0331 PROTEIN YUTE"/>
    <property type="match status" value="1"/>
</dbReference>
<keyword evidence="2" id="KW-0540">Nuclease</keyword>
<evidence type="ECO:0000256" key="4">
    <source>
        <dbReference type="ARBA" id="ARBA00024207"/>
    </source>
</evidence>
<dbReference type="Gene3D" id="1.20.120.580">
    <property type="entry name" value="bsu32300-like"/>
    <property type="match status" value="1"/>
</dbReference>